<accession>A0A8J7BX39</accession>
<comment type="caution">
    <text evidence="2">The sequence shown here is derived from an EMBL/GenBank/DDBJ whole genome shotgun (WGS) entry which is preliminary data.</text>
</comment>
<reference evidence="2" key="1">
    <citation type="submission" date="2020-09" db="EMBL/GenBank/DDBJ databases">
        <title>Iningainema tapete sp. nov. (Scytonemataceae, Cyanobacteria) from greenhouses in central Florida (USA) produces two types of nodularin with biosynthetic potential for microcystin-LR and anabaenopeptins.</title>
        <authorList>
            <person name="Berthold D.E."/>
            <person name="Lefler F.W."/>
            <person name="Huang I.-S."/>
            <person name="Abdulla H."/>
            <person name="Zimba P.V."/>
            <person name="Laughinghouse H.D. IV."/>
        </authorList>
    </citation>
    <scope>NUCLEOTIDE SEQUENCE</scope>
    <source>
        <strain evidence="2">BLCCT55</strain>
    </source>
</reference>
<evidence type="ECO:0000259" key="1">
    <source>
        <dbReference type="Pfam" id="PF07007"/>
    </source>
</evidence>
<name>A0A8J7BX39_9CYAN</name>
<dbReference type="InterPro" id="IPR009739">
    <property type="entry name" value="LprI-like_N"/>
</dbReference>
<proteinExistence type="predicted"/>
<dbReference type="RefSeq" id="WP_190826478.1">
    <property type="nucleotide sequence ID" value="NZ_CAWPPI010000036.1"/>
</dbReference>
<dbReference type="Gene3D" id="1.20.1270.180">
    <property type="match status" value="1"/>
</dbReference>
<gene>
    <name evidence="2" type="ORF">ICL16_08865</name>
</gene>
<feature type="domain" description="Lysozyme inhibitor LprI-like N-terminal" evidence="1">
    <location>
        <begin position="33"/>
        <end position="123"/>
    </location>
</feature>
<organism evidence="2 3">
    <name type="scientific">Iningainema tapete BLCC-T55</name>
    <dbReference type="NCBI Taxonomy" id="2748662"/>
    <lineage>
        <taxon>Bacteria</taxon>
        <taxon>Bacillati</taxon>
        <taxon>Cyanobacteriota</taxon>
        <taxon>Cyanophyceae</taxon>
        <taxon>Nostocales</taxon>
        <taxon>Scytonemataceae</taxon>
        <taxon>Iningainema tapete</taxon>
    </lineage>
</organism>
<dbReference type="PANTHER" id="PTHR39176:SF1">
    <property type="entry name" value="PERIPLASMIC PROTEIN"/>
    <property type="match status" value="1"/>
</dbReference>
<evidence type="ECO:0000313" key="3">
    <source>
        <dbReference type="Proteomes" id="UP000629098"/>
    </source>
</evidence>
<dbReference type="Proteomes" id="UP000629098">
    <property type="component" value="Unassembled WGS sequence"/>
</dbReference>
<dbReference type="PANTHER" id="PTHR39176">
    <property type="entry name" value="PERIPLASMIC PROTEIN-RELATED"/>
    <property type="match status" value="1"/>
</dbReference>
<protein>
    <submittedName>
        <fullName evidence="2">DUF1311 domain-containing protein</fullName>
    </submittedName>
</protein>
<dbReference type="AlphaFoldDB" id="A0A8J7BX39"/>
<evidence type="ECO:0000313" key="2">
    <source>
        <dbReference type="EMBL" id="MBD2772188.1"/>
    </source>
</evidence>
<keyword evidence="3" id="KW-1185">Reference proteome</keyword>
<dbReference type="Pfam" id="PF07007">
    <property type="entry name" value="LprI"/>
    <property type="match status" value="1"/>
</dbReference>
<sequence>MHKTLISALILMASVTSTNNLTKVDAQKPKVNCAKATNTVEMKYCSQQSYQKADEKLNQGYKKVISTISGEQKQLLVTAQQEWIKFRDNNCNFETYLSRGGTGYEIFRNGCLERLTKQRTKDLQEYLSSR</sequence>
<dbReference type="EMBL" id="JACXAE010000036">
    <property type="protein sequence ID" value="MBD2772188.1"/>
    <property type="molecule type" value="Genomic_DNA"/>
</dbReference>